<proteinExistence type="predicted"/>
<dbReference type="Gene3D" id="3.40.50.300">
    <property type="entry name" value="P-loop containing nucleotide triphosphate hydrolases"/>
    <property type="match status" value="1"/>
</dbReference>
<dbReference type="KEGG" id="emt:CPZ25_005995"/>
<protein>
    <submittedName>
        <fullName evidence="1">Cytidylate kinase-like family protein</fullName>
    </submittedName>
</protein>
<gene>
    <name evidence="1" type="ORF">CPZ25_005995</name>
</gene>
<keyword evidence="2" id="KW-1185">Reference proteome</keyword>
<dbReference type="EMBL" id="CP029487">
    <property type="protein sequence ID" value="QCT70897.1"/>
    <property type="molecule type" value="Genomic_DNA"/>
</dbReference>
<organism evidence="1 2">
    <name type="scientific">Eubacterium maltosivorans</name>
    <dbReference type="NCBI Taxonomy" id="2041044"/>
    <lineage>
        <taxon>Bacteria</taxon>
        <taxon>Bacillati</taxon>
        <taxon>Bacillota</taxon>
        <taxon>Clostridia</taxon>
        <taxon>Eubacteriales</taxon>
        <taxon>Eubacteriaceae</taxon>
        <taxon>Eubacterium</taxon>
    </lineage>
</organism>
<evidence type="ECO:0000313" key="1">
    <source>
        <dbReference type="EMBL" id="QCT70897.1"/>
    </source>
</evidence>
<dbReference type="Proteomes" id="UP000218387">
    <property type="component" value="Chromosome"/>
</dbReference>
<accession>A0A2A5T8T4</accession>
<sequence>MSERIIITIARQFGSGGRNIGKKLAKALDIPFYDQELIDEGAKESGINPEMVKDLEETPTNSLLYSIATSSFFGAGHFSPTVELPMTDRLFLAQSDVIRKFASEGSCVIVGRCANYVLRDDEDTVDVFIHRDFGERVNQVSKIYDLNLKKAEETVKKIDKRRSNYYSYYSDKKWGQADNYDLCLNSGALGEDSCVDIIKAFIEKRNIRKKARG</sequence>
<dbReference type="InterPro" id="IPR027417">
    <property type="entry name" value="P-loop_NTPase"/>
</dbReference>
<evidence type="ECO:0000313" key="2">
    <source>
        <dbReference type="Proteomes" id="UP000218387"/>
    </source>
</evidence>
<dbReference type="Pfam" id="PF13189">
    <property type="entry name" value="Cytidylate_kin2"/>
    <property type="match status" value="1"/>
</dbReference>
<dbReference type="AlphaFoldDB" id="A0A2A5T8T4"/>
<dbReference type="SUPFAM" id="SSF52540">
    <property type="entry name" value="P-loop containing nucleoside triphosphate hydrolases"/>
    <property type="match status" value="1"/>
</dbReference>
<dbReference type="RefSeq" id="WP_058694078.1">
    <property type="nucleotide sequence ID" value="NZ_CABJDW020000014.1"/>
</dbReference>
<dbReference type="GO" id="GO:0016301">
    <property type="term" value="F:kinase activity"/>
    <property type="evidence" value="ECO:0007669"/>
    <property type="project" value="UniProtKB-KW"/>
</dbReference>
<keyword evidence="1" id="KW-0808">Transferase</keyword>
<reference evidence="1 2" key="1">
    <citation type="submission" date="2018-05" db="EMBL/GenBank/DDBJ databases">
        <title>Genome comparison of Eubacterium sp.</title>
        <authorList>
            <person name="Feng Y."/>
            <person name="Sanchez-Andrea I."/>
            <person name="Stams A.J.M."/>
            <person name="De Vos W.M."/>
        </authorList>
    </citation>
    <scope>NUCLEOTIDE SEQUENCE [LARGE SCALE GENOMIC DNA]</scope>
    <source>
        <strain evidence="1 2">YI</strain>
    </source>
</reference>
<name>A0A2A5T8T4_EUBML</name>
<keyword evidence="1" id="KW-0418">Kinase</keyword>